<gene>
    <name evidence="3" type="ORF">METZ01_LOCUS27756</name>
</gene>
<comment type="similarity">
    <text evidence="1">Belongs to the CutC family.</text>
</comment>
<accession>A0A381Q6G7</accession>
<name>A0A381Q6G7_9ZZZZ</name>
<dbReference type="EMBL" id="UINC01001226">
    <property type="protein sequence ID" value="SUZ74902.1"/>
    <property type="molecule type" value="Genomic_DNA"/>
</dbReference>
<sequence>MQIIKEVCVDSFIDAVNAEKKGANRIELCGRLDLDGLTPNKKLIKRVFSNLNIPIRVMIRPKHPSFIYSKENIQRMIEDINYCKELGVDGVVLGCLNKDSNFNMNQINLLSEIAKPLNVIIHKAIDKTDSVLNSLLLLLKNKNINGVLSSGGKTFAIDATEILKKMLDLVPDNFEIINAGGITHKNLNDLHSLIQGKYYHGKKIIEL</sequence>
<dbReference type="PANTHER" id="PTHR12598:SF0">
    <property type="entry name" value="COPPER HOMEOSTASIS PROTEIN CUTC HOMOLOG"/>
    <property type="match status" value="1"/>
</dbReference>
<protein>
    <recommendedName>
        <fullName evidence="2">Copper homeostasis protein cutC homolog</fullName>
    </recommendedName>
</protein>
<dbReference type="SUPFAM" id="SSF110395">
    <property type="entry name" value="CutC-like"/>
    <property type="match status" value="1"/>
</dbReference>
<dbReference type="GO" id="GO:0005507">
    <property type="term" value="F:copper ion binding"/>
    <property type="evidence" value="ECO:0007669"/>
    <property type="project" value="TreeGrafter"/>
</dbReference>
<dbReference type="InterPro" id="IPR005627">
    <property type="entry name" value="CutC-like"/>
</dbReference>
<evidence type="ECO:0000256" key="1">
    <source>
        <dbReference type="ARBA" id="ARBA00007768"/>
    </source>
</evidence>
<dbReference type="InterPro" id="IPR036822">
    <property type="entry name" value="CutC-like_dom_sf"/>
</dbReference>
<evidence type="ECO:0000256" key="2">
    <source>
        <dbReference type="ARBA" id="ARBA00019014"/>
    </source>
</evidence>
<proteinExistence type="inferred from homology"/>
<evidence type="ECO:0000313" key="3">
    <source>
        <dbReference type="EMBL" id="SUZ74902.1"/>
    </source>
</evidence>
<reference evidence="3" key="1">
    <citation type="submission" date="2018-05" db="EMBL/GenBank/DDBJ databases">
        <authorList>
            <person name="Lanie J.A."/>
            <person name="Ng W.-L."/>
            <person name="Kazmierczak K.M."/>
            <person name="Andrzejewski T.M."/>
            <person name="Davidsen T.M."/>
            <person name="Wayne K.J."/>
            <person name="Tettelin H."/>
            <person name="Glass J.I."/>
            <person name="Rusch D."/>
            <person name="Podicherti R."/>
            <person name="Tsui H.-C.T."/>
            <person name="Winkler M.E."/>
        </authorList>
    </citation>
    <scope>NUCLEOTIDE SEQUENCE</scope>
</reference>
<dbReference type="Gene3D" id="3.20.20.380">
    <property type="entry name" value="Copper homeostasis (CutC) domain"/>
    <property type="match status" value="1"/>
</dbReference>
<dbReference type="Pfam" id="PF03932">
    <property type="entry name" value="CutC"/>
    <property type="match status" value="1"/>
</dbReference>
<dbReference type="AlphaFoldDB" id="A0A381Q6G7"/>
<dbReference type="PANTHER" id="PTHR12598">
    <property type="entry name" value="COPPER HOMEOSTASIS PROTEIN CUTC"/>
    <property type="match status" value="1"/>
</dbReference>
<organism evidence="3">
    <name type="scientific">marine metagenome</name>
    <dbReference type="NCBI Taxonomy" id="408172"/>
    <lineage>
        <taxon>unclassified sequences</taxon>
        <taxon>metagenomes</taxon>
        <taxon>ecological metagenomes</taxon>
    </lineage>
</organism>